<dbReference type="Proteomes" id="UP000789525">
    <property type="component" value="Unassembled WGS sequence"/>
</dbReference>
<reference evidence="1" key="1">
    <citation type="submission" date="2021-06" db="EMBL/GenBank/DDBJ databases">
        <authorList>
            <person name="Kallberg Y."/>
            <person name="Tangrot J."/>
            <person name="Rosling A."/>
        </authorList>
    </citation>
    <scope>NUCLEOTIDE SEQUENCE</scope>
    <source>
        <strain evidence="1">CL356</strain>
    </source>
</reference>
<feature type="non-terminal residue" evidence="1">
    <location>
        <position position="1"/>
    </location>
</feature>
<gene>
    <name evidence="1" type="ORF">ACOLOM_LOCUS14432</name>
</gene>
<evidence type="ECO:0000313" key="1">
    <source>
        <dbReference type="EMBL" id="CAG8783543.1"/>
    </source>
</evidence>
<evidence type="ECO:0000313" key="2">
    <source>
        <dbReference type="Proteomes" id="UP000789525"/>
    </source>
</evidence>
<keyword evidence="2" id="KW-1185">Reference proteome</keyword>
<organism evidence="1 2">
    <name type="scientific">Acaulospora colombiana</name>
    <dbReference type="NCBI Taxonomy" id="27376"/>
    <lineage>
        <taxon>Eukaryota</taxon>
        <taxon>Fungi</taxon>
        <taxon>Fungi incertae sedis</taxon>
        <taxon>Mucoromycota</taxon>
        <taxon>Glomeromycotina</taxon>
        <taxon>Glomeromycetes</taxon>
        <taxon>Diversisporales</taxon>
        <taxon>Acaulosporaceae</taxon>
        <taxon>Acaulospora</taxon>
    </lineage>
</organism>
<feature type="non-terminal residue" evidence="1">
    <location>
        <position position="166"/>
    </location>
</feature>
<name>A0ACA9RA65_9GLOM</name>
<dbReference type="EMBL" id="CAJVPT010073915">
    <property type="protein sequence ID" value="CAG8783543.1"/>
    <property type="molecule type" value="Genomic_DNA"/>
</dbReference>
<sequence>RIDQIWINQTTTWQSSKATIKDIINPLISRDHISMVTEIKVWNLNTRKRTTYHKPNHKYNWHLTSAKQWTKFSKEIEEGLTKQSIIQGTTDQKWNALCNHILKAAKSHISKRKHYRKKRIHLDIYKQKNPLIKLQMWKNQIRQIHGDNTLTVIKIPELIENYFPDL</sequence>
<comment type="caution">
    <text evidence="1">The sequence shown here is derived from an EMBL/GenBank/DDBJ whole genome shotgun (WGS) entry which is preliminary data.</text>
</comment>
<accession>A0ACA9RA65</accession>
<proteinExistence type="predicted"/>
<protein>
    <submittedName>
        <fullName evidence="1">11478_t:CDS:1</fullName>
    </submittedName>
</protein>